<sequence>MSHNNPQLKVRLEPAVKDWLASKAKADDRSQTWLLNQIAKEAMQRDQQTKAP</sequence>
<name>A0A1B8P470_HALEL</name>
<dbReference type="InterPro" id="IPR013321">
    <property type="entry name" value="Arc_rbn_hlx_hlx"/>
</dbReference>
<dbReference type="AlphaFoldDB" id="A0A1B8P470"/>
<dbReference type="EMBL" id="MAJD01000001">
    <property type="protein sequence ID" value="OBX36993.1"/>
    <property type="molecule type" value="Genomic_DNA"/>
</dbReference>
<accession>A0A1B8P470</accession>
<organism evidence="1 2">
    <name type="scientific">Halomonas elongata</name>
    <dbReference type="NCBI Taxonomy" id="2746"/>
    <lineage>
        <taxon>Bacteria</taxon>
        <taxon>Pseudomonadati</taxon>
        <taxon>Pseudomonadota</taxon>
        <taxon>Gammaproteobacteria</taxon>
        <taxon>Oceanospirillales</taxon>
        <taxon>Halomonadaceae</taxon>
        <taxon>Halomonas</taxon>
    </lineage>
</organism>
<dbReference type="GO" id="GO:0006355">
    <property type="term" value="P:regulation of DNA-templated transcription"/>
    <property type="evidence" value="ECO:0007669"/>
    <property type="project" value="InterPro"/>
</dbReference>
<dbReference type="SUPFAM" id="SSF47598">
    <property type="entry name" value="Ribbon-helix-helix"/>
    <property type="match status" value="1"/>
</dbReference>
<evidence type="ECO:0000313" key="1">
    <source>
        <dbReference type="EMBL" id="OBX36993.1"/>
    </source>
</evidence>
<gene>
    <name evidence="1" type="ORF">A8U91_01341</name>
</gene>
<proteinExistence type="predicted"/>
<reference evidence="1 2" key="1">
    <citation type="submission" date="2016-06" db="EMBL/GenBank/DDBJ databases">
        <title>Genome sequence of halotolerant plant growth promoting strain of Halomonas elongata HEK1 isolated from salterns of Rann of Kutch, Gujarat, India.</title>
        <authorList>
            <person name="Gaba S."/>
            <person name="Singh R.N."/>
            <person name="Abrol S."/>
            <person name="Kaushik R."/>
            <person name="Saxena A.K."/>
        </authorList>
    </citation>
    <scope>NUCLEOTIDE SEQUENCE [LARGE SCALE GENOMIC DNA]</scope>
    <source>
        <strain evidence="1 2">HEK1</strain>
    </source>
</reference>
<protein>
    <recommendedName>
        <fullName evidence="3">Toxin-antitoxin system HicB family antitoxin</fullName>
    </recommendedName>
</protein>
<dbReference type="Gene3D" id="1.10.1220.10">
    <property type="entry name" value="Met repressor-like"/>
    <property type="match status" value="1"/>
</dbReference>
<comment type="caution">
    <text evidence="1">The sequence shown here is derived from an EMBL/GenBank/DDBJ whole genome shotgun (WGS) entry which is preliminary data.</text>
</comment>
<dbReference type="InterPro" id="IPR010985">
    <property type="entry name" value="Ribbon_hlx_hlx"/>
</dbReference>
<dbReference type="Proteomes" id="UP000092504">
    <property type="component" value="Unassembled WGS sequence"/>
</dbReference>
<evidence type="ECO:0000313" key="2">
    <source>
        <dbReference type="Proteomes" id="UP000092504"/>
    </source>
</evidence>
<evidence type="ECO:0008006" key="3">
    <source>
        <dbReference type="Google" id="ProtNLM"/>
    </source>
</evidence>